<name>A0A7J8R200_GOSDV</name>
<dbReference type="Pfam" id="PF14111">
    <property type="entry name" value="DUF4283"/>
    <property type="match status" value="1"/>
</dbReference>
<dbReference type="EMBL" id="JABFAC010000002">
    <property type="protein sequence ID" value="MBA0607603.1"/>
    <property type="molecule type" value="Genomic_DNA"/>
</dbReference>
<dbReference type="Proteomes" id="UP000593561">
    <property type="component" value="Unassembled WGS sequence"/>
</dbReference>
<organism evidence="2 3">
    <name type="scientific">Gossypium davidsonii</name>
    <name type="common">Davidson's cotton</name>
    <name type="synonym">Gossypium klotzschianum subsp. davidsonii</name>
    <dbReference type="NCBI Taxonomy" id="34287"/>
    <lineage>
        <taxon>Eukaryota</taxon>
        <taxon>Viridiplantae</taxon>
        <taxon>Streptophyta</taxon>
        <taxon>Embryophyta</taxon>
        <taxon>Tracheophyta</taxon>
        <taxon>Spermatophyta</taxon>
        <taxon>Magnoliopsida</taxon>
        <taxon>eudicotyledons</taxon>
        <taxon>Gunneridae</taxon>
        <taxon>Pentapetalae</taxon>
        <taxon>rosids</taxon>
        <taxon>malvids</taxon>
        <taxon>Malvales</taxon>
        <taxon>Malvaceae</taxon>
        <taxon>Malvoideae</taxon>
        <taxon>Gossypium</taxon>
    </lineage>
</organism>
<comment type="caution">
    <text evidence="2">The sequence shown here is derived from an EMBL/GenBank/DDBJ whole genome shotgun (WGS) entry which is preliminary data.</text>
</comment>
<evidence type="ECO:0000313" key="2">
    <source>
        <dbReference type="EMBL" id="MBA0607603.1"/>
    </source>
</evidence>
<accession>A0A7J8R200</accession>
<dbReference type="InterPro" id="IPR025558">
    <property type="entry name" value="DUF4283"/>
</dbReference>
<reference evidence="2 3" key="1">
    <citation type="journal article" date="2019" name="Genome Biol. Evol.">
        <title>Insights into the evolution of the New World diploid cottons (Gossypium, subgenus Houzingenia) based on genome sequencing.</title>
        <authorList>
            <person name="Grover C.E."/>
            <person name="Arick M.A. 2nd"/>
            <person name="Thrash A."/>
            <person name="Conover J.L."/>
            <person name="Sanders W.S."/>
            <person name="Peterson D.G."/>
            <person name="Frelichowski J.E."/>
            <person name="Scheffler J.A."/>
            <person name="Scheffler B.E."/>
            <person name="Wendel J.F."/>
        </authorList>
    </citation>
    <scope>NUCLEOTIDE SEQUENCE [LARGE SCALE GENOMIC DNA]</scope>
    <source>
        <strain evidence="2">27</strain>
        <tissue evidence="2">Leaf</tissue>
    </source>
</reference>
<dbReference type="PANTHER" id="PTHR31286">
    <property type="entry name" value="GLYCINE-RICH CELL WALL STRUCTURAL PROTEIN 1.8-LIKE"/>
    <property type="match status" value="1"/>
</dbReference>
<evidence type="ECO:0000313" key="3">
    <source>
        <dbReference type="Proteomes" id="UP000593561"/>
    </source>
</evidence>
<gene>
    <name evidence="2" type="ORF">Godav_019881</name>
</gene>
<keyword evidence="3" id="KW-1185">Reference proteome</keyword>
<evidence type="ECO:0000259" key="1">
    <source>
        <dbReference type="Pfam" id="PF14111"/>
    </source>
</evidence>
<protein>
    <recommendedName>
        <fullName evidence="1">DUF4283 domain-containing protein</fullName>
    </recommendedName>
</protein>
<dbReference type="AlphaFoldDB" id="A0A7J8R200"/>
<proteinExistence type="predicted"/>
<dbReference type="PANTHER" id="PTHR31286:SF153">
    <property type="entry name" value="DUF4283 DOMAIN PROTEIN"/>
    <property type="match status" value="1"/>
</dbReference>
<sequence length="246" mass="28613">MEEDIAGLTLQDDEDDAWLVDSGASEPVAGFDFYLVGCFLTAIVVRFEARRTIVANLWHLIEGIFISNLGEKRFLFWSYVEVDITRVIQGSPWTFSNHLLVFHRLEKGEDPLQVSLYYVDFWVQVHDLPIGFYNEQLARQFRNFLRTFLDYNSKALVFGLQKCLRAGYERLTLFCFLYGKLGHGESFYPIRLTFGAKKVLMRWDVSLRATPHRLRPKPVFGFVMCMLWEFSYLGACNTPNPYPSSE</sequence>
<dbReference type="InterPro" id="IPR040256">
    <property type="entry name" value="At4g02000-like"/>
</dbReference>
<feature type="domain" description="DUF4283" evidence="1">
    <location>
        <begin position="33"/>
        <end position="111"/>
    </location>
</feature>